<protein>
    <recommendedName>
        <fullName evidence="3">Aldehyde dehydrogenase</fullName>
    </recommendedName>
</protein>
<dbReference type="CDD" id="cd07087">
    <property type="entry name" value="ALDH_F3-13-14_CALDH-like"/>
    <property type="match status" value="1"/>
</dbReference>
<dbReference type="PROSITE" id="PS00687">
    <property type="entry name" value="ALDEHYDE_DEHYDR_GLU"/>
    <property type="match status" value="1"/>
</dbReference>
<feature type="active site" evidence="4">
    <location>
        <position position="208"/>
    </location>
</feature>
<dbReference type="EMBL" id="BAABLN010000001">
    <property type="protein sequence ID" value="GAA4688184.1"/>
    <property type="molecule type" value="Genomic_DNA"/>
</dbReference>
<dbReference type="InterPro" id="IPR029510">
    <property type="entry name" value="Ald_DH_CS_GLU"/>
</dbReference>
<evidence type="ECO:0000256" key="4">
    <source>
        <dbReference type="PROSITE-ProRule" id="PRU10007"/>
    </source>
</evidence>
<dbReference type="PROSITE" id="PS00070">
    <property type="entry name" value="ALDEHYDE_DEHYDR_CYS"/>
    <property type="match status" value="1"/>
</dbReference>
<gene>
    <name evidence="7" type="ORF">GCM10025781_01050</name>
</gene>
<accession>A0ABP8WH24</accession>
<name>A0ABP8WH24_9MICC</name>
<dbReference type="Gene3D" id="3.40.605.10">
    <property type="entry name" value="Aldehyde Dehydrogenase, Chain A, domain 1"/>
    <property type="match status" value="1"/>
</dbReference>
<dbReference type="InterPro" id="IPR012394">
    <property type="entry name" value="Aldehyde_DH_NAD(P)"/>
</dbReference>
<evidence type="ECO:0000256" key="1">
    <source>
        <dbReference type="ARBA" id="ARBA00009986"/>
    </source>
</evidence>
<keyword evidence="2 3" id="KW-0560">Oxidoreductase</keyword>
<dbReference type="RefSeq" id="WP_345310215.1">
    <property type="nucleotide sequence ID" value="NZ_BAABLN010000001.1"/>
</dbReference>
<dbReference type="InterPro" id="IPR016161">
    <property type="entry name" value="Ald_DH/histidinol_DH"/>
</dbReference>
<dbReference type="InterPro" id="IPR016163">
    <property type="entry name" value="Ald_DH_C"/>
</dbReference>
<dbReference type="InterPro" id="IPR016160">
    <property type="entry name" value="Ald_DH_CS_CYS"/>
</dbReference>
<evidence type="ECO:0000256" key="2">
    <source>
        <dbReference type="ARBA" id="ARBA00023002"/>
    </source>
</evidence>
<sequence length="471" mass="51325">MNVDVVAGLRSTFRTGRTRCLEWRRDQLNALEAMLLNHREHWQIALGQDLGKSPFEATMTEIYPVITELKHTRRNLKKWHKDQPVRTPQQFFPGRSWVRYDPLGVVVIISPWNYPLQLQLSPLIGALAAGNCVIIKPSEISSAVEQLFAELAPRYFDPEAVAVVTGPADAATALIDARPDHVFFTGSTRTGTAVAERAARQLVPVTLELGGKSPTYVHHDVDLKATARRITWGKFINAGQTCVAPDHIYAHQDVAAALAEEIANAVRESFGARPEKSEDFGRMIHTGAVDRVGAMIPPVGSDNVICGGQVDREDRYVAPTVLYPVAESDPAMSEEIFGPVLPILPVSGPQDAAQRMLTRDTPLALYIFATDTSVRNYIMAEVPSGGVSIGIPVAHVGSPHLPFGGKGASGQGKYHGKWSRDTFTHQRAVLSKPLKPETMGVIYPPIHGAVKSVLDRALSPVGDKKRRAPGS</sequence>
<dbReference type="Proteomes" id="UP001501446">
    <property type="component" value="Unassembled WGS sequence"/>
</dbReference>
<dbReference type="Gene3D" id="3.40.309.10">
    <property type="entry name" value="Aldehyde Dehydrogenase, Chain A, domain 2"/>
    <property type="match status" value="1"/>
</dbReference>
<dbReference type="SUPFAM" id="SSF53720">
    <property type="entry name" value="ALDH-like"/>
    <property type="match status" value="1"/>
</dbReference>
<evidence type="ECO:0000259" key="6">
    <source>
        <dbReference type="Pfam" id="PF00171"/>
    </source>
</evidence>
<dbReference type="InterPro" id="IPR015590">
    <property type="entry name" value="Aldehyde_DH_dom"/>
</dbReference>
<feature type="domain" description="Aldehyde dehydrogenase" evidence="6">
    <location>
        <begin position="11"/>
        <end position="429"/>
    </location>
</feature>
<reference evidence="8" key="1">
    <citation type="journal article" date="2019" name="Int. J. Syst. Evol. Microbiol.">
        <title>The Global Catalogue of Microorganisms (GCM) 10K type strain sequencing project: providing services to taxonomists for standard genome sequencing and annotation.</title>
        <authorList>
            <consortium name="The Broad Institute Genomics Platform"/>
            <consortium name="The Broad Institute Genome Sequencing Center for Infectious Disease"/>
            <person name="Wu L."/>
            <person name="Ma J."/>
        </authorList>
    </citation>
    <scope>NUCLEOTIDE SEQUENCE [LARGE SCALE GENOMIC DNA]</scope>
    <source>
        <strain evidence="8">JCM 18958</strain>
    </source>
</reference>
<evidence type="ECO:0000313" key="8">
    <source>
        <dbReference type="Proteomes" id="UP001501446"/>
    </source>
</evidence>
<organism evidence="7 8">
    <name type="scientific">Kocuria gwangalliensis</name>
    <dbReference type="NCBI Taxonomy" id="501592"/>
    <lineage>
        <taxon>Bacteria</taxon>
        <taxon>Bacillati</taxon>
        <taxon>Actinomycetota</taxon>
        <taxon>Actinomycetes</taxon>
        <taxon>Micrococcales</taxon>
        <taxon>Micrococcaceae</taxon>
        <taxon>Kocuria</taxon>
    </lineage>
</organism>
<dbReference type="PIRSF" id="PIRSF036492">
    <property type="entry name" value="ALDH"/>
    <property type="match status" value="1"/>
</dbReference>
<dbReference type="Pfam" id="PF00171">
    <property type="entry name" value="Aldedh"/>
    <property type="match status" value="1"/>
</dbReference>
<comment type="similarity">
    <text evidence="1 3 5">Belongs to the aldehyde dehydrogenase family.</text>
</comment>
<dbReference type="PANTHER" id="PTHR43570">
    <property type="entry name" value="ALDEHYDE DEHYDROGENASE"/>
    <property type="match status" value="1"/>
</dbReference>
<proteinExistence type="inferred from homology"/>
<evidence type="ECO:0000313" key="7">
    <source>
        <dbReference type="EMBL" id="GAA4688184.1"/>
    </source>
</evidence>
<evidence type="ECO:0000256" key="5">
    <source>
        <dbReference type="RuleBase" id="RU003345"/>
    </source>
</evidence>
<evidence type="ECO:0000256" key="3">
    <source>
        <dbReference type="PIRNR" id="PIRNR036492"/>
    </source>
</evidence>
<keyword evidence="8" id="KW-1185">Reference proteome</keyword>
<comment type="caution">
    <text evidence="7">The sequence shown here is derived from an EMBL/GenBank/DDBJ whole genome shotgun (WGS) entry which is preliminary data.</text>
</comment>
<dbReference type="PANTHER" id="PTHR43570:SF16">
    <property type="entry name" value="ALDEHYDE DEHYDROGENASE TYPE III, ISOFORM Q"/>
    <property type="match status" value="1"/>
</dbReference>
<dbReference type="InterPro" id="IPR016162">
    <property type="entry name" value="Ald_DH_N"/>
</dbReference>